<feature type="compositionally biased region" description="Polar residues" evidence="1">
    <location>
        <begin position="41"/>
        <end position="50"/>
    </location>
</feature>
<name>A0A543FCH9_9NOCA</name>
<proteinExistence type="predicted"/>
<reference evidence="2 3" key="1">
    <citation type="submission" date="2019-06" db="EMBL/GenBank/DDBJ databases">
        <title>Sequencing the genomes of 1000 actinobacteria strains.</title>
        <authorList>
            <person name="Klenk H.-P."/>
        </authorList>
    </citation>
    <scope>NUCLEOTIDE SEQUENCE [LARGE SCALE GENOMIC DNA]</scope>
    <source>
        <strain evidence="2 3">DSM 103495</strain>
    </source>
</reference>
<dbReference type="AlphaFoldDB" id="A0A543FCH9"/>
<dbReference type="Proteomes" id="UP000316331">
    <property type="component" value="Unassembled WGS sequence"/>
</dbReference>
<dbReference type="EMBL" id="VFPG01000001">
    <property type="protein sequence ID" value="TQM31444.1"/>
    <property type="molecule type" value="Genomic_DNA"/>
</dbReference>
<sequence length="63" mass="6590">MGCVAVGVVFQSLIRTATGMAARTDTPFGRDAPSDRDREGQSQLPATSCPATIARPPLVTTEN</sequence>
<keyword evidence="3" id="KW-1185">Reference proteome</keyword>
<protein>
    <submittedName>
        <fullName evidence="2">Uncharacterized protein</fullName>
    </submittedName>
</protein>
<feature type="region of interest" description="Disordered" evidence="1">
    <location>
        <begin position="21"/>
        <end position="63"/>
    </location>
</feature>
<gene>
    <name evidence="2" type="ORF">FB390_3101</name>
</gene>
<comment type="caution">
    <text evidence="2">The sequence shown here is derived from an EMBL/GenBank/DDBJ whole genome shotgun (WGS) entry which is preliminary data.</text>
</comment>
<evidence type="ECO:0000256" key="1">
    <source>
        <dbReference type="SAM" id="MobiDB-lite"/>
    </source>
</evidence>
<organism evidence="2 3">
    <name type="scientific">Nocardia bhagyanarayanae</name>
    <dbReference type="NCBI Taxonomy" id="1215925"/>
    <lineage>
        <taxon>Bacteria</taxon>
        <taxon>Bacillati</taxon>
        <taxon>Actinomycetota</taxon>
        <taxon>Actinomycetes</taxon>
        <taxon>Mycobacteriales</taxon>
        <taxon>Nocardiaceae</taxon>
        <taxon>Nocardia</taxon>
    </lineage>
</organism>
<accession>A0A543FCH9</accession>
<evidence type="ECO:0000313" key="2">
    <source>
        <dbReference type="EMBL" id="TQM31444.1"/>
    </source>
</evidence>
<evidence type="ECO:0000313" key="3">
    <source>
        <dbReference type="Proteomes" id="UP000316331"/>
    </source>
</evidence>